<proteinExistence type="predicted"/>
<dbReference type="SUPFAM" id="SSF54523">
    <property type="entry name" value="Pili subunits"/>
    <property type="match status" value="1"/>
</dbReference>
<evidence type="ECO:0000313" key="3">
    <source>
        <dbReference type="Proteomes" id="UP000287243"/>
    </source>
</evidence>
<name>A0A410P5B6_VELA1</name>
<dbReference type="NCBIfam" id="TIGR02532">
    <property type="entry name" value="IV_pilin_GFxxxE"/>
    <property type="match status" value="1"/>
</dbReference>
<dbReference type="OrthoDB" id="5296638at2"/>
<accession>A0A410P5B6</accession>
<dbReference type="InterPro" id="IPR031982">
    <property type="entry name" value="PilE-like"/>
</dbReference>
<keyword evidence="1" id="KW-0472">Membrane</keyword>
<evidence type="ECO:0000313" key="2">
    <source>
        <dbReference type="EMBL" id="QAT17164.1"/>
    </source>
</evidence>
<protein>
    <submittedName>
        <fullName evidence="2">Type IV pilus biogenesis protein PilE</fullName>
    </submittedName>
</protein>
<dbReference type="PANTHER" id="PTHR30093:SF47">
    <property type="entry name" value="TYPE IV PILUS NON-CORE MINOR PILIN PILE"/>
    <property type="match status" value="1"/>
</dbReference>
<dbReference type="PANTHER" id="PTHR30093">
    <property type="entry name" value="GENERAL SECRETION PATHWAY PROTEIN G"/>
    <property type="match status" value="1"/>
</dbReference>
<keyword evidence="3" id="KW-1185">Reference proteome</keyword>
<dbReference type="RefSeq" id="WP_128699855.1">
    <property type="nucleotide sequence ID" value="NZ_CP019384.1"/>
</dbReference>
<dbReference type="PROSITE" id="PS00409">
    <property type="entry name" value="PROKAR_NTER_METHYL"/>
    <property type="match status" value="1"/>
</dbReference>
<dbReference type="Proteomes" id="UP000287243">
    <property type="component" value="Chromosome"/>
</dbReference>
<dbReference type="InterPro" id="IPR012902">
    <property type="entry name" value="N_methyl_site"/>
</dbReference>
<dbReference type="GO" id="GO:0043683">
    <property type="term" value="P:type IV pilus assembly"/>
    <property type="evidence" value="ECO:0007669"/>
    <property type="project" value="InterPro"/>
</dbReference>
<dbReference type="Pfam" id="PF16732">
    <property type="entry name" value="ComP_DUS"/>
    <property type="match status" value="1"/>
</dbReference>
<evidence type="ECO:0000256" key="1">
    <source>
        <dbReference type="SAM" id="Phobius"/>
    </source>
</evidence>
<reference evidence="2 3" key="1">
    <citation type="submission" date="2017-01" db="EMBL/GenBank/DDBJ databases">
        <title>First insights into the biology of 'candidatus Vampirococcus archaeovorus'.</title>
        <authorList>
            <person name="Kizina J."/>
            <person name="Jordan S."/>
            <person name="Stueber K."/>
            <person name="Reinhardt R."/>
            <person name="Harder J."/>
        </authorList>
    </citation>
    <scope>NUCLEOTIDE SEQUENCE [LARGE SCALE GENOMIC DNA]</scope>
    <source>
        <strain evidence="2 3">LiM</strain>
    </source>
</reference>
<gene>
    <name evidence="2" type="ORF">BU251_05180</name>
</gene>
<organism evidence="2 3">
    <name type="scientific">Velamenicoccus archaeovorus</name>
    <dbReference type="NCBI Taxonomy" id="1930593"/>
    <lineage>
        <taxon>Bacteria</taxon>
        <taxon>Pseudomonadati</taxon>
        <taxon>Candidatus Omnitrophota</taxon>
        <taxon>Candidatus Velamenicoccus</taxon>
    </lineage>
</organism>
<dbReference type="AlphaFoldDB" id="A0A410P5B6"/>
<dbReference type="KEGG" id="vai:BU251_05180"/>
<keyword evidence="1" id="KW-1133">Transmembrane helix</keyword>
<dbReference type="InterPro" id="IPR045584">
    <property type="entry name" value="Pilin-like"/>
</dbReference>
<feature type="transmembrane region" description="Helical" evidence="1">
    <location>
        <begin position="49"/>
        <end position="69"/>
    </location>
</feature>
<dbReference type="EMBL" id="CP019384">
    <property type="protein sequence ID" value="QAT17164.1"/>
    <property type="molecule type" value="Genomic_DNA"/>
</dbReference>
<dbReference type="Gene3D" id="3.30.700.10">
    <property type="entry name" value="Glycoprotein, Type 4 Pilin"/>
    <property type="match status" value="1"/>
</dbReference>
<keyword evidence="1" id="KW-0812">Transmembrane</keyword>
<dbReference type="Pfam" id="PF07963">
    <property type="entry name" value="N_methyl"/>
    <property type="match status" value="1"/>
</dbReference>
<sequence>MKRRIGFTPLEAGCVETTVLALLTRFRKSRPASVASSFVKRASSSLRGFTLLEMMIVVVVIGILASIALPRYTRIVEKGRSAEARHVLGLIRDAELAYYLDFDRYTNSLTALGVQVPGACNTSYYFSYAIAGAPASFTATATRCTGGTGKTPSGSTTFVLNITPAGSLGGSVGFV</sequence>